<keyword evidence="3" id="KW-0067">ATP-binding</keyword>
<keyword evidence="10" id="KW-1185">Reference proteome</keyword>
<dbReference type="SUPFAM" id="SSF52540">
    <property type="entry name" value="P-loop containing nucleoside triphosphate hydrolases"/>
    <property type="match status" value="1"/>
</dbReference>
<dbReference type="EMBL" id="JACHLN010000001">
    <property type="protein sequence ID" value="MBB4837735.1"/>
    <property type="molecule type" value="Genomic_DNA"/>
</dbReference>
<protein>
    <recommendedName>
        <fullName evidence="5">Type IV secretion system protein virB4</fullName>
    </recommendedName>
</protein>
<dbReference type="GO" id="GO:0005524">
    <property type="term" value="F:ATP binding"/>
    <property type="evidence" value="ECO:0007669"/>
    <property type="project" value="UniProtKB-KW"/>
</dbReference>
<accession>A0A7W7JZN8</accession>
<dbReference type="Pfam" id="PF03135">
    <property type="entry name" value="CagE_TrbE_VirB"/>
    <property type="match status" value="1"/>
</dbReference>
<sequence>MQFLPALTRDPKVIAKEAPAGKHLPYAAQIDDHTIETRDGMLCQVIHLRGLLFETADTEELNYRKLLRDAVLQSIGSSRFAVYYHVVRRAIEPELDGTFPDAFSTRLDAAWRTRLAQRRLYTNDLFLTLVRRPLQGRMGLLDRLRGSSAAANTAQDLRALDTAREALIAALGSYAPRLLSVYETPQGHCSEPLEFLASLYNGEVRPMLLPTQDLGAYLPWRRISFGQEAIELGAAGPSPRSFVAMVSIKDYPGQSAPGMLDELLRLPFEITISQSFGFVERRAALSKMNLALRRMRSAEDEAVSLRADLSTAKDEVAAGRAGFGEHHMTIAVRGETLAEVDQGVAEVQATLADLGIIAVREEIALEPAFWAQFPGNFKYIARRGLISTANFAGFANGHNLPHGKARGNHWGDAVTLLETTAAGPYHFNFHHGDLGNFTVIGPSGSGKTVVLNFLLAQARKFAPRIIFFDKDRGAEPFLRAIGGRYDVLRPGTSSGLNPLQIEDSPANRQFLIDWVALLAGGADIEDLARIKDAIDANFGQPVAQRRLRHLVELFRGGHRPHGADLWARLRPWWGDGERAWLFDNEEDLTDLSADTVGFDMTQILDDPAVRTPAMMYLFHRVEERLDGTPAIIVVDEGWKALDDDVFVRRIKDWEKTIRKRNGIVGFATQSAQDAIESRIASAIIEQAATQIFMANPKARHADYVEGFGLTEHEYDLVRTLPDNAHCFLIKHGNESVVARLNLSGERELLTILSGRERTVRLLDQIRAEHGEDPADWLPRLLEVA</sequence>
<dbReference type="InterPro" id="IPR004346">
    <property type="entry name" value="CagE_TrbE_VirB"/>
</dbReference>
<keyword evidence="2" id="KW-0547">Nucleotide-binding</keyword>
<evidence type="ECO:0000259" key="7">
    <source>
        <dbReference type="Pfam" id="PF03135"/>
    </source>
</evidence>
<dbReference type="NCBIfam" id="TIGR00929">
    <property type="entry name" value="VirB4_CagE"/>
    <property type="match status" value="1"/>
</dbReference>
<keyword evidence="6" id="KW-0175">Coiled coil</keyword>
<evidence type="ECO:0000313" key="9">
    <source>
        <dbReference type="EMBL" id="MBB4837735.1"/>
    </source>
</evidence>
<evidence type="ECO:0000256" key="3">
    <source>
        <dbReference type="ARBA" id="ARBA00022840"/>
    </source>
</evidence>
<evidence type="ECO:0000313" key="10">
    <source>
        <dbReference type="Proteomes" id="UP000575241"/>
    </source>
</evidence>
<feature type="coiled-coil region" evidence="6">
    <location>
        <begin position="281"/>
        <end position="315"/>
    </location>
</feature>
<dbReference type="InterPro" id="IPR018145">
    <property type="entry name" value="CagE_TrbE_VirB_cntrl_dom"/>
</dbReference>
<feature type="domain" description="TraG P-loop" evidence="8">
    <location>
        <begin position="567"/>
        <end position="720"/>
    </location>
</feature>
<evidence type="ECO:0000256" key="5">
    <source>
        <dbReference type="ARBA" id="ARBA00023635"/>
    </source>
</evidence>
<evidence type="ECO:0000259" key="8">
    <source>
        <dbReference type="Pfam" id="PF19044"/>
    </source>
</evidence>
<dbReference type="Gene3D" id="3.40.50.300">
    <property type="entry name" value="P-loop containing nucleotide triphosphate hydrolases"/>
    <property type="match status" value="2"/>
</dbReference>
<evidence type="ECO:0000256" key="1">
    <source>
        <dbReference type="ARBA" id="ARBA00006512"/>
    </source>
</evidence>
<comment type="caution">
    <text evidence="9">The sequence shown here is derived from an EMBL/GenBank/DDBJ whole genome shotgun (WGS) entry which is preliminary data.</text>
</comment>
<evidence type="ECO:0000256" key="2">
    <source>
        <dbReference type="ARBA" id="ARBA00022741"/>
    </source>
</evidence>
<evidence type="ECO:0000256" key="4">
    <source>
        <dbReference type="ARBA" id="ARBA00023026"/>
    </source>
</evidence>
<organism evidence="9 10">
    <name type="scientific">Sphingomonas kyeonggiensis</name>
    <dbReference type="NCBI Taxonomy" id="1268553"/>
    <lineage>
        <taxon>Bacteria</taxon>
        <taxon>Pseudomonadati</taxon>
        <taxon>Pseudomonadota</taxon>
        <taxon>Alphaproteobacteria</taxon>
        <taxon>Sphingomonadales</taxon>
        <taxon>Sphingomonadaceae</taxon>
        <taxon>Sphingomonas</taxon>
    </lineage>
</organism>
<keyword evidence="4" id="KW-0843">Virulence</keyword>
<dbReference type="Proteomes" id="UP000575241">
    <property type="component" value="Unassembled WGS sequence"/>
</dbReference>
<dbReference type="RefSeq" id="WP_184162741.1">
    <property type="nucleotide sequence ID" value="NZ_JACHLN010000001.1"/>
</dbReference>
<name>A0A7W7JZN8_9SPHN</name>
<dbReference type="PANTHER" id="PTHR30121:SF12">
    <property type="entry name" value="TYPE IV SECRETION SYSTEM PROTEIN CAGE"/>
    <property type="match status" value="1"/>
</dbReference>
<proteinExistence type="inferred from homology"/>
<comment type="similarity">
    <text evidence="1">Belongs to the TrbE/VirB4 family.</text>
</comment>
<evidence type="ECO:0000256" key="6">
    <source>
        <dbReference type="SAM" id="Coils"/>
    </source>
</evidence>
<dbReference type="PANTHER" id="PTHR30121">
    <property type="entry name" value="UNCHARACTERIZED PROTEIN YJGR-RELATED"/>
    <property type="match status" value="1"/>
</dbReference>
<reference evidence="9 10" key="1">
    <citation type="submission" date="2020-08" db="EMBL/GenBank/DDBJ databases">
        <title>Functional genomics of gut bacteria from endangered species of beetles.</title>
        <authorList>
            <person name="Carlos-Shanley C."/>
        </authorList>
    </citation>
    <scope>NUCLEOTIDE SEQUENCE [LARGE SCALE GENOMIC DNA]</scope>
    <source>
        <strain evidence="9 10">S00224</strain>
    </source>
</reference>
<dbReference type="InterPro" id="IPR051162">
    <property type="entry name" value="T4SS_component"/>
</dbReference>
<dbReference type="AlphaFoldDB" id="A0A7W7JZN8"/>
<dbReference type="Pfam" id="PF19044">
    <property type="entry name" value="P-loop_TraG"/>
    <property type="match status" value="1"/>
</dbReference>
<feature type="domain" description="CagE TrbE VirB component of type IV transporter system central" evidence="7">
    <location>
        <begin position="178"/>
        <end position="382"/>
    </location>
</feature>
<dbReference type="InterPro" id="IPR027417">
    <property type="entry name" value="P-loop_NTPase"/>
</dbReference>
<gene>
    <name evidence="9" type="ORF">HNP52_000786</name>
</gene>
<dbReference type="InterPro" id="IPR043964">
    <property type="entry name" value="P-loop_TraG"/>
</dbReference>